<dbReference type="HOGENOM" id="CLU_000680_23_0_1"/>
<keyword evidence="5" id="KW-1185">Reference proteome</keyword>
<feature type="compositionally biased region" description="Polar residues" evidence="1">
    <location>
        <begin position="178"/>
        <end position="192"/>
    </location>
</feature>
<dbReference type="InterPro" id="IPR012337">
    <property type="entry name" value="RNaseH-like_sf"/>
</dbReference>
<dbReference type="Proteomes" id="UP000009882">
    <property type="component" value="Unassembled WGS sequence"/>
</dbReference>
<reference evidence="5" key="1">
    <citation type="journal article" date="2012" name="BMC Genomics">
        <title>Genome sequence of the necrotrophic fungus Penicillium digitatum, the main postharvest pathogen of citrus.</title>
        <authorList>
            <person name="Marcet-Houben M."/>
            <person name="Ballester A.-R."/>
            <person name="de la Fuente B."/>
            <person name="Harries E."/>
            <person name="Marcos J.F."/>
            <person name="Gonzalez-Candelas L."/>
            <person name="Gabaldon T."/>
        </authorList>
    </citation>
    <scope>NUCLEOTIDE SEQUENCE [LARGE SCALE GENOMIC DNA]</scope>
    <source>
        <strain evidence="5">PHI26 / CECT 20796</strain>
    </source>
</reference>
<protein>
    <recommendedName>
        <fullName evidence="6">Reverse transcriptase</fullName>
    </recommendedName>
</protein>
<dbReference type="CDD" id="cd01650">
    <property type="entry name" value="RT_nLTR_like"/>
    <property type="match status" value="1"/>
</dbReference>
<dbReference type="InterPro" id="IPR036691">
    <property type="entry name" value="Endo/exonu/phosph_ase_sf"/>
</dbReference>
<comment type="caution">
    <text evidence="4">The sequence shown here is derived from an EMBL/GenBank/DDBJ whole genome shotgun (WGS) entry which is preliminary data.</text>
</comment>
<dbReference type="OMA" id="WLEYELR"/>
<dbReference type="PROSITE" id="PS50879">
    <property type="entry name" value="RNASE_H_1"/>
    <property type="match status" value="1"/>
</dbReference>
<dbReference type="Gene3D" id="3.30.420.10">
    <property type="entry name" value="Ribonuclease H-like superfamily/Ribonuclease H"/>
    <property type="match status" value="1"/>
</dbReference>
<dbReference type="Pfam" id="PF00075">
    <property type="entry name" value="RNase_H"/>
    <property type="match status" value="1"/>
</dbReference>
<dbReference type="PROSITE" id="PS50878">
    <property type="entry name" value="RT_POL"/>
    <property type="match status" value="1"/>
</dbReference>
<evidence type="ECO:0000313" key="5">
    <source>
        <dbReference type="Proteomes" id="UP000009882"/>
    </source>
</evidence>
<dbReference type="Pfam" id="PF14529">
    <property type="entry name" value="Exo_endo_phos_2"/>
    <property type="match status" value="1"/>
</dbReference>
<dbReference type="CDD" id="cd09276">
    <property type="entry name" value="Rnase_HI_RT_non_LTR"/>
    <property type="match status" value="1"/>
</dbReference>
<dbReference type="InterPro" id="IPR036397">
    <property type="entry name" value="RNaseH_sf"/>
</dbReference>
<dbReference type="InterPro" id="IPR043502">
    <property type="entry name" value="DNA/RNA_pol_sf"/>
</dbReference>
<dbReference type="GO" id="GO:0003676">
    <property type="term" value="F:nucleic acid binding"/>
    <property type="evidence" value="ECO:0007669"/>
    <property type="project" value="InterPro"/>
</dbReference>
<dbReference type="SUPFAM" id="SSF56219">
    <property type="entry name" value="DNase I-like"/>
    <property type="match status" value="1"/>
</dbReference>
<name>K9FWH1_PEND2</name>
<dbReference type="SUPFAM" id="SSF53098">
    <property type="entry name" value="Ribonuclease H-like"/>
    <property type="match status" value="1"/>
</dbReference>
<dbReference type="STRING" id="1170229.K9FWH1"/>
<sequence>MAGPSTPDRPMDARNAEYTRPPDPPSPTNLNTRAGKRMKAPKGQLPPGPLPKGASAITTTVSASAAITERLDAKAREAKLLREVFETFAKTVDTFVASCKDDKRPIAHQISSQVVNFISTTYFASTDGNDFASIRARSDPETTSKKPTTWAGIAQTPKNPDIESQAKGTHRVAISSKAAPTSARSGSTLTSQQRDDPRILVVLKQEDRLARKEPYAIRKQLESALKGVAPHTDIPKITRTATGWAITPGPLARPSLITEQGLNAIKDALNAHSVKVPQKWYNYAVPGVPPSIQAWDGTLIQTGSVIEDEVFAQTKLKPVSCRASRHGASPTNHNITWVISFLSPVAPFTLFSCSSVARAILKKPQIQHHNPGCQSYCHAARCNRTPRCSNCAAPTNEHNGPSGANCTNPVRCANCHGPRPSGHTDCPVRPSRTAKGTLSFPSRAEVDKFRRYGDRWYRDAHSTPTPPQNDDTSPTAPTSKRKVPRVGEDGFQTVTRPSRKAAFKGNFARARRVRPSVPREVLVFWANVRRQTACHTTALQLAYESACDVVCIQEPYVSAPTKKTGHPAYDCYAPTDEWDSSDPTSFESERPRVLTYVRKNSGLNAQQHRSSQDRDLLWVNVNGFLILNIYRQPTTDKVIDYVTNLAPPQNSLIGGDFNARNEAFEPGVANANRGGEIAQWSSDSGLDFIGEPGVPTHQAGHVLDLTFSNIPYASTVVREDLATGSDHESLVTRIPGRGRVPLEQYNYRVPESKLPKLSSLIGTGIRSLPDPSSIETHDQLDQFAATLTALFQDAIKTAGSLNRTHTFTTPWWTSECQAKRQQWLGVRHTDPDKADTAKRAFLSCVRSSKRAYWRDRIDNIKTDSDLYNIISWHKLGTDLKAPPLLVDGLPVEDTMEKAEALRRAVLGRFSPDDDLPTDPIPITTTSSLPWLQSVTMEEVEANTIGVSSTSPGSDRITVRLLKACWEHLKDIVLSLFNRCLALCHIPLAWKVAEVAMIPKVGKKDKSSVRSWRPIALLSCLSKGLERIIAKRIAWTALTHGVLSPQHAGALPKLSATDLVASFTHDAEMALSQNKQVTLVTMDVQGAFDALLRRRLLKRMGEQGWPRELLLLVDSFLTGRKARVRLEGSTTPEYDVVCGTPQGSPLSPVLYMLYLAELLNMDQTLRFGYADDLALYRASHDLTQNVRLLAKDVQSILAWGEYNKVAFAPEKLEMIHITRHRGDESPSIVVNDRLTIDPVQAKKPGYTPTLRWLGVFFDRKLTWRSHILARAGKARAVAQHIRNLARTTCGPPASSLRKAVITCVIPSLTFGTEAWYGGRNRPAKQASKGTVSARVGWHINVIESTLALAIRGVLPVWRTTPTPSLFRDAGIPSGYATLEEAKLRFALRLNTIHKGHTLVRRIRPPMITRGRGTGTRQPAKTIIQRLGSILPEVPRPTLSPPHYSPGCRIDPTGGIDKATASKAFQVWQESLPPTDICVFSDGSEQWQEGIKYVGYGFVLMVNGTQIDTGAGAINSRSHVFDAEAIGAWRGLERAIAVAPPRSKIWLCIDSTSVIWCIRGNASNSSQWAFLACHRAMEQHNISLRWAPGHTGIEGNEAADTLAGEGALRGSAIGMEAEPTISGIRSIFRELRNEARLRWWDTVSQKLSQWYRRWSDTYEIDSLPELELRRPALHRWLALRSSHGDFDWYHRKFNHEDAKLDCSCGRRKSPEHLALCHKTQRSFRHWPKRPPTPPTDRTEAVAYLRSLDPKQFVELLELTSFYSRVCTR</sequence>
<dbReference type="EMBL" id="AKCT01000160">
    <property type="protein sequence ID" value="EKV13499.1"/>
    <property type="molecule type" value="Genomic_DNA"/>
</dbReference>
<dbReference type="Gene3D" id="3.60.10.10">
    <property type="entry name" value="Endonuclease/exonuclease/phosphatase"/>
    <property type="match status" value="1"/>
</dbReference>
<evidence type="ECO:0000256" key="1">
    <source>
        <dbReference type="SAM" id="MobiDB-lite"/>
    </source>
</evidence>
<gene>
    <name evidence="4" type="ORF">PDIG_38810</name>
</gene>
<feature type="compositionally biased region" description="Polar residues" evidence="1">
    <location>
        <begin position="468"/>
        <end position="478"/>
    </location>
</feature>
<feature type="region of interest" description="Disordered" evidence="1">
    <location>
        <begin position="137"/>
        <end position="193"/>
    </location>
</feature>
<dbReference type="InterPro" id="IPR005135">
    <property type="entry name" value="Endo/exonuclease/phosphatase"/>
</dbReference>
<dbReference type="PANTHER" id="PTHR33481:SF1">
    <property type="entry name" value="ENDONUCLEASE_EXONUCLEASE_PHOSPHATASE DOMAIN-CONTAINING PROTEIN-RELATED"/>
    <property type="match status" value="1"/>
</dbReference>
<feature type="region of interest" description="Disordered" evidence="1">
    <location>
        <begin position="1"/>
        <end position="55"/>
    </location>
</feature>
<dbReference type="InterPro" id="IPR002156">
    <property type="entry name" value="RNaseH_domain"/>
</dbReference>
<dbReference type="SUPFAM" id="SSF56672">
    <property type="entry name" value="DNA/RNA polymerases"/>
    <property type="match status" value="1"/>
</dbReference>
<accession>K9FWH1</accession>
<dbReference type="InterPro" id="IPR000477">
    <property type="entry name" value="RT_dom"/>
</dbReference>
<dbReference type="PANTHER" id="PTHR33481">
    <property type="entry name" value="REVERSE TRANSCRIPTASE"/>
    <property type="match status" value="1"/>
</dbReference>
<evidence type="ECO:0000259" key="3">
    <source>
        <dbReference type="PROSITE" id="PS50879"/>
    </source>
</evidence>
<feature type="region of interest" description="Disordered" evidence="1">
    <location>
        <begin position="457"/>
        <end position="488"/>
    </location>
</feature>
<feature type="region of interest" description="Disordered" evidence="1">
    <location>
        <begin position="420"/>
        <end position="442"/>
    </location>
</feature>
<dbReference type="InParanoid" id="K9FWH1"/>
<evidence type="ECO:0000313" key="4">
    <source>
        <dbReference type="EMBL" id="EKV13499.1"/>
    </source>
</evidence>
<dbReference type="Pfam" id="PF00078">
    <property type="entry name" value="RVT_1"/>
    <property type="match status" value="1"/>
</dbReference>
<dbReference type="GO" id="GO:0004523">
    <property type="term" value="F:RNA-DNA hybrid ribonuclease activity"/>
    <property type="evidence" value="ECO:0007669"/>
    <property type="project" value="InterPro"/>
</dbReference>
<feature type="domain" description="RNase H type-1" evidence="3">
    <location>
        <begin position="1471"/>
        <end position="1606"/>
    </location>
</feature>
<proteinExistence type="predicted"/>
<organism evidence="4 5">
    <name type="scientific">Penicillium digitatum (strain PHI26 / CECT 20796)</name>
    <name type="common">Green mold</name>
    <dbReference type="NCBI Taxonomy" id="1170229"/>
    <lineage>
        <taxon>Eukaryota</taxon>
        <taxon>Fungi</taxon>
        <taxon>Dikarya</taxon>
        <taxon>Ascomycota</taxon>
        <taxon>Pezizomycotina</taxon>
        <taxon>Eurotiomycetes</taxon>
        <taxon>Eurotiomycetidae</taxon>
        <taxon>Eurotiales</taxon>
        <taxon>Aspergillaceae</taxon>
        <taxon>Penicillium</taxon>
    </lineage>
</organism>
<feature type="domain" description="Reverse transcriptase" evidence="2">
    <location>
        <begin position="978"/>
        <end position="1256"/>
    </location>
</feature>
<evidence type="ECO:0000259" key="2">
    <source>
        <dbReference type="PROSITE" id="PS50878"/>
    </source>
</evidence>
<dbReference type="eggNOG" id="KOG1075">
    <property type="taxonomic scope" value="Eukaryota"/>
</dbReference>
<evidence type="ECO:0008006" key="6">
    <source>
        <dbReference type="Google" id="ProtNLM"/>
    </source>
</evidence>